<dbReference type="Proteomes" id="UP000887577">
    <property type="component" value="Unplaced"/>
</dbReference>
<sequence>MFRQHVNLIRHWKTACPEIQANLPDQAEELDDQNLKLLVSDLLQSVVVANDFREPPMPREMNLREKARQYDSTTDDLNFQTATEEEIQQELEGEEFSQSADPLVFADDVIDDDGTAMGTSSLSAHSRTKWVNSGLPVQCHECKR</sequence>
<proteinExistence type="predicted"/>
<dbReference type="WBParaSite" id="PSU_v2.g21407.t1">
    <property type="protein sequence ID" value="PSU_v2.g21407.t1"/>
    <property type="gene ID" value="PSU_v2.g21407"/>
</dbReference>
<name>A0A914YP46_9BILA</name>
<evidence type="ECO:0000313" key="1">
    <source>
        <dbReference type="Proteomes" id="UP000887577"/>
    </source>
</evidence>
<dbReference type="WBParaSite" id="PSU_v2.g450.t1">
    <property type="protein sequence ID" value="PSU_v2.g450.t1"/>
    <property type="gene ID" value="PSU_v2.g450"/>
</dbReference>
<dbReference type="AlphaFoldDB" id="A0A914YP46"/>
<evidence type="ECO:0000313" key="2">
    <source>
        <dbReference type="WBParaSite" id="PSU_v2.g21407.t1"/>
    </source>
</evidence>
<accession>A0A914YP46</accession>
<evidence type="ECO:0000313" key="3">
    <source>
        <dbReference type="WBParaSite" id="PSU_v2.g450.t1"/>
    </source>
</evidence>
<protein>
    <submittedName>
        <fullName evidence="2 3">Uncharacterized protein</fullName>
    </submittedName>
</protein>
<keyword evidence="1" id="KW-1185">Reference proteome</keyword>
<reference evidence="2 3" key="1">
    <citation type="submission" date="2022-11" db="UniProtKB">
        <authorList>
            <consortium name="WormBaseParasite"/>
        </authorList>
    </citation>
    <scope>IDENTIFICATION</scope>
</reference>
<organism evidence="1 2">
    <name type="scientific">Panagrolaimus superbus</name>
    <dbReference type="NCBI Taxonomy" id="310955"/>
    <lineage>
        <taxon>Eukaryota</taxon>
        <taxon>Metazoa</taxon>
        <taxon>Ecdysozoa</taxon>
        <taxon>Nematoda</taxon>
        <taxon>Chromadorea</taxon>
        <taxon>Rhabditida</taxon>
        <taxon>Tylenchina</taxon>
        <taxon>Panagrolaimomorpha</taxon>
        <taxon>Panagrolaimoidea</taxon>
        <taxon>Panagrolaimidae</taxon>
        <taxon>Panagrolaimus</taxon>
    </lineage>
</organism>